<keyword evidence="3" id="KW-1185">Reference proteome</keyword>
<dbReference type="PANTHER" id="PTHR38474:SF1">
    <property type="entry name" value="SLR0299 PROTEIN"/>
    <property type="match status" value="1"/>
</dbReference>
<dbReference type="SMART" id="SM01059">
    <property type="entry name" value="CAT"/>
    <property type="match status" value="1"/>
</dbReference>
<gene>
    <name evidence="2" type="ORF">SAMN06265376_1011101</name>
</gene>
<name>A0A238WJ05_9FLAO</name>
<dbReference type="AlphaFoldDB" id="A0A238WJ05"/>
<keyword evidence="2" id="KW-0808">Transferase</keyword>
<accession>A0A238WJ05</accession>
<sequence>MKTIDLSTWKRKQHFDFFTQFEEPFFGVTVSVDVTKAMRVAKEKGYSFFSYYLHKCVLASNQIENFKYRITPDNQVVLYDHIGASATLMRKNETFAFSDIPYAEDFNEFVTSLQKEIERIQESDTLFPPENPENVIHYSAIPWLNFSSITHARMFKAKGSEPKISFGKVTTQSEKKTMPVAIYVHHGLIDGLHVSRFIDVFQNLLNA</sequence>
<dbReference type="PIRSF" id="PIRSF000440">
    <property type="entry name" value="CAT"/>
    <property type="match status" value="1"/>
</dbReference>
<dbReference type="EMBL" id="FZNY01000001">
    <property type="protein sequence ID" value="SNR46214.1"/>
    <property type="molecule type" value="Genomic_DNA"/>
</dbReference>
<organism evidence="2 3">
    <name type="scientific">Dokdonia pacifica</name>
    <dbReference type="NCBI Taxonomy" id="1627892"/>
    <lineage>
        <taxon>Bacteria</taxon>
        <taxon>Pseudomonadati</taxon>
        <taxon>Bacteroidota</taxon>
        <taxon>Flavobacteriia</taxon>
        <taxon>Flavobacteriales</taxon>
        <taxon>Flavobacteriaceae</taxon>
        <taxon>Dokdonia</taxon>
    </lineage>
</organism>
<dbReference type="SUPFAM" id="SSF52777">
    <property type="entry name" value="CoA-dependent acyltransferases"/>
    <property type="match status" value="1"/>
</dbReference>
<proteinExistence type="predicted"/>
<evidence type="ECO:0000256" key="1">
    <source>
        <dbReference type="PIRSR" id="PIRSR000440-1"/>
    </source>
</evidence>
<dbReference type="InterPro" id="IPR023213">
    <property type="entry name" value="CAT-like_dom_sf"/>
</dbReference>
<dbReference type="GO" id="GO:0008811">
    <property type="term" value="F:chloramphenicol O-acetyltransferase activity"/>
    <property type="evidence" value="ECO:0007669"/>
    <property type="project" value="InterPro"/>
</dbReference>
<dbReference type="OrthoDB" id="9801766at2"/>
<dbReference type="RefSeq" id="WP_089370394.1">
    <property type="nucleotide sequence ID" value="NZ_BMEP01000003.1"/>
</dbReference>
<evidence type="ECO:0000313" key="2">
    <source>
        <dbReference type="EMBL" id="SNR46214.1"/>
    </source>
</evidence>
<dbReference type="InterPro" id="IPR001707">
    <property type="entry name" value="Cmp_AcTrfase"/>
</dbReference>
<dbReference type="Gene3D" id="3.30.559.10">
    <property type="entry name" value="Chloramphenicol acetyltransferase-like domain"/>
    <property type="match status" value="1"/>
</dbReference>
<dbReference type="Proteomes" id="UP000198379">
    <property type="component" value="Unassembled WGS sequence"/>
</dbReference>
<dbReference type="Pfam" id="PF00302">
    <property type="entry name" value="CAT"/>
    <property type="match status" value="1"/>
</dbReference>
<protein>
    <submittedName>
        <fullName evidence="2">Chloramphenicol O-acetyltransferase type A</fullName>
    </submittedName>
</protein>
<feature type="active site" description="Proton acceptor" evidence="1">
    <location>
        <position position="186"/>
    </location>
</feature>
<evidence type="ECO:0000313" key="3">
    <source>
        <dbReference type="Proteomes" id="UP000198379"/>
    </source>
</evidence>
<dbReference type="PANTHER" id="PTHR38474">
    <property type="entry name" value="SLR0299 PROTEIN"/>
    <property type="match status" value="1"/>
</dbReference>
<reference evidence="2 3" key="1">
    <citation type="submission" date="2017-06" db="EMBL/GenBank/DDBJ databases">
        <authorList>
            <person name="Kim H.J."/>
            <person name="Triplett B.A."/>
        </authorList>
    </citation>
    <scope>NUCLEOTIDE SEQUENCE [LARGE SCALE GENOMIC DNA]</scope>
    <source>
        <strain evidence="2 3">DSM 25597</strain>
    </source>
</reference>